<dbReference type="PANTHER" id="PTHR21240:SF31">
    <property type="entry name" value="AMIDOHYDROLASE FAMILY PROTEIN (AFU_ORTHOLOGUE AFUA_7G05840)"/>
    <property type="match status" value="1"/>
</dbReference>
<dbReference type="SUPFAM" id="SSF51556">
    <property type="entry name" value="Metallo-dependent hydrolases"/>
    <property type="match status" value="1"/>
</dbReference>
<evidence type="ECO:0008006" key="5">
    <source>
        <dbReference type="Google" id="ProtNLM"/>
    </source>
</evidence>
<protein>
    <recommendedName>
        <fullName evidence="5">Amidohydrolase-related domain-containing protein</fullName>
    </recommendedName>
</protein>
<dbReference type="InterPro" id="IPR032466">
    <property type="entry name" value="Metal_Hydrolase"/>
</dbReference>
<name>A0A9W8Y623_9PLEO</name>
<reference evidence="3" key="1">
    <citation type="submission" date="2022-10" db="EMBL/GenBank/DDBJ databases">
        <title>Tapping the CABI collections for fungal endophytes: first genome assemblies for Collariella, Neodidymelliopsis, Ascochyta clinopodiicola, Didymella pomorum, Didymosphaeria variabile, Neocosmospora piperis and Neocucurbitaria cava.</title>
        <authorList>
            <person name="Hill R."/>
        </authorList>
    </citation>
    <scope>NUCLEOTIDE SEQUENCE</scope>
    <source>
        <strain evidence="3">IMI 356814</strain>
    </source>
</reference>
<comment type="caution">
    <text evidence="3">The sequence shown here is derived from an EMBL/GenBank/DDBJ whole genome shotgun (WGS) entry which is preliminary data.</text>
</comment>
<comment type="similarity">
    <text evidence="2">Belongs to the metallo-dependent hydrolases superfamily.</text>
</comment>
<evidence type="ECO:0000256" key="1">
    <source>
        <dbReference type="ARBA" id="ARBA00023239"/>
    </source>
</evidence>
<sequence>MIVPDSTRFQDMSIFKCGVGHSLHALGMVTNGVFDRHPKAQVILGHLAEHTPFDMWRFNHCLRIARRSLSLDCKKTIREYFNENFWVTTSGHFSTTTLNFVKDQVNADRIFFSVDHPFEKFEDGCDWFDGAEMNTGDRLKIGRENAKDLSKLGEYKDSDAKVV</sequence>
<keyword evidence="1 2" id="KW-0456">Lyase</keyword>
<evidence type="ECO:0000313" key="4">
    <source>
        <dbReference type="Proteomes" id="UP001140560"/>
    </source>
</evidence>
<dbReference type="GO" id="GO:0005829">
    <property type="term" value="C:cytosol"/>
    <property type="evidence" value="ECO:0007669"/>
    <property type="project" value="TreeGrafter"/>
</dbReference>
<keyword evidence="2" id="KW-0210">Decarboxylase</keyword>
<dbReference type="Proteomes" id="UP001140560">
    <property type="component" value="Unassembled WGS sequence"/>
</dbReference>
<dbReference type="GO" id="GO:0016831">
    <property type="term" value="F:carboxy-lyase activity"/>
    <property type="evidence" value="ECO:0007669"/>
    <property type="project" value="UniProtKB-KW"/>
</dbReference>
<dbReference type="GO" id="GO:0019748">
    <property type="term" value="P:secondary metabolic process"/>
    <property type="evidence" value="ECO:0007669"/>
    <property type="project" value="TreeGrafter"/>
</dbReference>
<dbReference type="AlphaFoldDB" id="A0A9W8Y623"/>
<dbReference type="OrthoDB" id="432010at2759"/>
<dbReference type="InterPro" id="IPR032465">
    <property type="entry name" value="ACMSD"/>
</dbReference>
<keyword evidence="4" id="KW-1185">Reference proteome</keyword>
<dbReference type="EMBL" id="JAPEUY010000010">
    <property type="protein sequence ID" value="KAJ4368739.1"/>
    <property type="molecule type" value="Genomic_DNA"/>
</dbReference>
<dbReference type="PANTHER" id="PTHR21240">
    <property type="entry name" value="2-AMINO-3-CARBOXYLMUCONATE-6-SEMIALDEHYDE DECARBOXYLASE"/>
    <property type="match status" value="1"/>
</dbReference>
<evidence type="ECO:0000313" key="3">
    <source>
        <dbReference type="EMBL" id="KAJ4368739.1"/>
    </source>
</evidence>
<gene>
    <name evidence="3" type="ORF">N0V83_005821</name>
</gene>
<accession>A0A9W8Y623</accession>
<proteinExistence type="inferred from homology"/>
<dbReference type="Gene3D" id="3.20.20.140">
    <property type="entry name" value="Metal-dependent hydrolases"/>
    <property type="match status" value="1"/>
</dbReference>
<organism evidence="3 4">
    <name type="scientific">Neocucurbitaria cava</name>
    <dbReference type="NCBI Taxonomy" id="798079"/>
    <lineage>
        <taxon>Eukaryota</taxon>
        <taxon>Fungi</taxon>
        <taxon>Dikarya</taxon>
        <taxon>Ascomycota</taxon>
        <taxon>Pezizomycotina</taxon>
        <taxon>Dothideomycetes</taxon>
        <taxon>Pleosporomycetidae</taxon>
        <taxon>Pleosporales</taxon>
        <taxon>Pleosporineae</taxon>
        <taxon>Cucurbitariaceae</taxon>
        <taxon>Neocucurbitaria</taxon>
    </lineage>
</organism>
<evidence type="ECO:0000256" key="2">
    <source>
        <dbReference type="RuleBase" id="RU366045"/>
    </source>
</evidence>